<keyword evidence="5 8" id="KW-0812">Transmembrane</keyword>
<accession>A0A8J7RZ92</accession>
<organism evidence="10 11">
    <name type="scientific">Marivibrio halodurans</name>
    <dbReference type="NCBI Taxonomy" id="2039722"/>
    <lineage>
        <taxon>Bacteria</taxon>
        <taxon>Pseudomonadati</taxon>
        <taxon>Pseudomonadota</taxon>
        <taxon>Alphaproteobacteria</taxon>
        <taxon>Rhodospirillales</taxon>
        <taxon>Rhodospirillaceae</taxon>
        <taxon>Marivibrio</taxon>
    </lineage>
</organism>
<proteinExistence type="inferred from homology"/>
<feature type="transmembrane region" description="Helical" evidence="8">
    <location>
        <begin position="318"/>
        <end position="335"/>
    </location>
</feature>
<dbReference type="AlphaFoldDB" id="A0A8J7RZ92"/>
<feature type="transmembrane region" description="Helical" evidence="8">
    <location>
        <begin position="62"/>
        <end position="82"/>
    </location>
</feature>
<name>A0A8J7RZ92_9PROT</name>
<evidence type="ECO:0000259" key="9">
    <source>
        <dbReference type="PROSITE" id="PS50850"/>
    </source>
</evidence>
<dbReference type="InterPro" id="IPR004638">
    <property type="entry name" value="EmrB-like"/>
</dbReference>
<dbReference type="PROSITE" id="PS50850">
    <property type="entry name" value="MFS"/>
    <property type="match status" value="1"/>
</dbReference>
<dbReference type="Pfam" id="PF07690">
    <property type="entry name" value="MFS_1"/>
    <property type="match status" value="1"/>
</dbReference>
<comment type="similarity">
    <text evidence="2">Belongs to the major facilitator superfamily. EmrB family.</text>
</comment>
<feature type="transmembrane region" description="Helical" evidence="8">
    <location>
        <begin position="34"/>
        <end position="55"/>
    </location>
</feature>
<evidence type="ECO:0000256" key="7">
    <source>
        <dbReference type="ARBA" id="ARBA00023136"/>
    </source>
</evidence>
<dbReference type="InterPro" id="IPR036259">
    <property type="entry name" value="MFS_trans_sf"/>
</dbReference>
<evidence type="ECO:0000256" key="2">
    <source>
        <dbReference type="ARBA" id="ARBA00008537"/>
    </source>
</evidence>
<evidence type="ECO:0000313" key="11">
    <source>
        <dbReference type="Proteomes" id="UP000672602"/>
    </source>
</evidence>
<evidence type="ECO:0000256" key="8">
    <source>
        <dbReference type="SAM" id="Phobius"/>
    </source>
</evidence>
<dbReference type="EMBL" id="JAGMWN010000001">
    <property type="protein sequence ID" value="MBP5855808.1"/>
    <property type="molecule type" value="Genomic_DNA"/>
</dbReference>
<evidence type="ECO:0000256" key="6">
    <source>
        <dbReference type="ARBA" id="ARBA00022989"/>
    </source>
</evidence>
<feature type="domain" description="Major facilitator superfamily (MFS) profile" evidence="9">
    <location>
        <begin position="1"/>
        <end position="492"/>
    </location>
</feature>
<evidence type="ECO:0000313" key="10">
    <source>
        <dbReference type="EMBL" id="MBP5855808.1"/>
    </source>
</evidence>
<dbReference type="PANTHER" id="PTHR42718">
    <property type="entry name" value="MAJOR FACILITATOR SUPERFAMILY MULTIDRUG TRANSPORTER MFSC"/>
    <property type="match status" value="1"/>
</dbReference>
<feature type="transmembrane region" description="Helical" evidence="8">
    <location>
        <begin position="253"/>
        <end position="273"/>
    </location>
</feature>
<dbReference type="PANTHER" id="PTHR42718:SF9">
    <property type="entry name" value="MAJOR FACILITATOR SUPERFAMILY MULTIDRUG TRANSPORTER MFSC"/>
    <property type="match status" value="1"/>
</dbReference>
<dbReference type="SUPFAM" id="SSF103473">
    <property type="entry name" value="MFS general substrate transporter"/>
    <property type="match status" value="1"/>
</dbReference>
<dbReference type="NCBIfam" id="TIGR00711">
    <property type="entry name" value="efflux_EmrB"/>
    <property type="match status" value="1"/>
</dbReference>
<keyword evidence="3" id="KW-0813">Transport</keyword>
<comment type="subcellular location">
    <subcellularLocation>
        <location evidence="1">Cell membrane</location>
        <topology evidence="1">Multi-pass membrane protein</topology>
    </subcellularLocation>
</comment>
<dbReference type="InterPro" id="IPR020846">
    <property type="entry name" value="MFS_dom"/>
</dbReference>
<reference evidence="10" key="1">
    <citation type="submission" date="2021-04" db="EMBL/GenBank/DDBJ databases">
        <authorList>
            <person name="Zhang D.-C."/>
        </authorList>
    </citation>
    <scope>NUCLEOTIDE SEQUENCE</scope>
    <source>
        <strain evidence="10">CGMCC 1.15697</strain>
    </source>
</reference>
<feature type="transmembrane region" description="Helical" evidence="8">
    <location>
        <begin position="293"/>
        <end position="311"/>
    </location>
</feature>
<protein>
    <submittedName>
        <fullName evidence="10">DHA2 family efflux MFS transporter permease subunit</fullName>
    </submittedName>
</protein>
<gene>
    <name evidence="10" type="ORF">KAJ83_02225</name>
</gene>
<feature type="transmembrane region" description="Helical" evidence="8">
    <location>
        <begin position="347"/>
        <end position="369"/>
    </location>
</feature>
<dbReference type="Gene3D" id="1.20.1250.20">
    <property type="entry name" value="MFS general substrate transporter like domains"/>
    <property type="match status" value="1"/>
</dbReference>
<sequence>MVLGMFMAILDIQIVASSLPQIQAGVSASRDQITWVQTAYLVAEVVMIPLSGWLARVMSSRWLFVASSAGFTVTSALCALSWNIESLILFRAIQGFVGGAMIPTVFAANYKLFPPERQMVGTVVIGLTATMAPAIGPTLGGYITEYFSWEWLFLINLVPGVLVTLAVPLVVDIDRARPSLFRRIDIIGIALTGGFLGALEFVLDEGPREDWFADDTILFFALVSGLSAILLLWRELTIADPVLDLRTFRNRNFTVGCILTFVLGMCLYGQSYILPQLLFQVRGYNSLQVGEVMFVTGAAMFLTAPIAGRLARAVDPRILLAIGFPMVALGLYLNSGMTADVSFDELFWAQVVRGSGLILCIVPITATALGTLPMDRVSAGSGLFNVFRNMGGAVGLALINTEWDGRYDRHYWWMAESLGADGQRTGAHIDRLTEMFARNPAVGDPHAAAMQVLAQDVGQQATVMAWNDVFLMMAAAFLLAVPLVFLFAKPAPGGGVGAH</sequence>
<keyword evidence="11" id="KW-1185">Reference proteome</keyword>
<dbReference type="GO" id="GO:0005886">
    <property type="term" value="C:plasma membrane"/>
    <property type="evidence" value="ECO:0007669"/>
    <property type="project" value="UniProtKB-SubCell"/>
</dbReference>
<comment type="caution">
    <text evidence="10">The sequence shown here is derived from an EMBL/GenBank/DDBJ whole genome shotgun (WGS) entry which is preliminary data.</text>
</comment>
<feature type="transmembrane region" description="Helical" evidence="8">
    <location>
        <begin position="120"/>
        <end position="139"/>
    </location>
</feature>
<dbReference type="InterPro" id="IPR011701">
    <property type="entry name" value="MFS"/>
</dbReference>
<feature type="transmembrane region" description="Helical" evidence="8">
    <location>
        <begin position="151"/>
        <end position="171"/>
    </location>
</feature>
<feature type="transmembrane region" description="Helical" evidence="8">
    <location>
        <begin position="183"/>
        <end position="203"/>
    </location>
</feature>
<evidence type="ECO:0000256" key="4">
    <source>
        <dbReference type="ARBA" id="ARBA00022475"/>
    </source>
</evidence>
<feature type="transmembrane region" description="Helical" evidence="8">
    <location>
        <begin position="215"/>
        <end position="233"/>
    </location>
</feature>
<keyword evidence="7 8" id="KW-0472">Membrane</keyword>
<evidence type="ECO:0000256" key="5">
    <source>
        <dbReference type="ARBA" id="ARBA00022692"/>
    </source>
</evidence>
<feature type="transmembrane region" description="Helical" evidence="8">
    <location>
        <begin position="88"/>
        <end position="108"/>
    </location>
</feature>
<keyword evidence="4" id="KW-1003">Cell membrane</keyword>
<dbReference type="Proteomes" id="UP000672602">
    <property type="component" value="Unassembled WGS sequence"/>
</dbReference>
<evidence type="ECO:0000256" key="1">
    <source>
        <dbReference type="ARBA" id="ARBA00004651"/>
    </source>
</evidence>
<feature type="transmembrane region" description="Helical" evidence="8">
    <location>
        <begin position="469"/>
        <end position="488"/>
    </location>
</feature>
<dbReference type="Gene3D" id="1.20.1720.10">
    <property type="entry name" value="Multidrug resistance protein D"/>
    <property type="match status" value="1"/>
</dbReference>
<keyword evidence="6 8" id="KW-1133">Transmembrane helix</keyword>
<dbReference type="CDD" id="cd17503">
    <property type="entry name" value="MFS_LmrB_MDR_like"/>
    <property type="match status" value="1"/>
</dbReference>
<evidence type="ECO:0000256" key="3">
    <source>
        <dbReference type="ARBA" id="ARBA00022448"/>
    </source>
</evidence>
<dbReference type="GO" id="GO:0022857">
    <property type="term" value="F:transmembrane transporter activity"/>
    <property type="evidence" value="ECO:0007669"/>
    <property type="project" value="InterPro"/>
</dbReference>